<sequence length="131" mass="14399">MRQEQFERLQQRAEQLIDVFLDESDPATWPGHGVPVATMDKSTRGDRYWCKKNAVATLAVAQRISGLIDLVRRKTADGDDNPAAVTAEADELDVAAAEAEREAERLLKGLKDGSRAGMRAKLAKKLHGDKA</sequence>
<protein>
    <submittedName>
        <fullName evidence="1">Uncharacterized protein</fullName>
    </submittedName>
</protein>
<dbReference type="Proteomes" id="UP000197468">
    <property type="component" value="Unassembled WGS sequence"/>
</dbReference>
<organism evidence="1 2">
    <name type="scientific">Roseateles aquatilis</name>
    <dbReference type="NCBI Taxonomy" id="431061"/>
    <lineage>
        <taxon>Bacteria</taxon>
        <taxon>Pseudomonadati</taxon>
        <taxon>Pseudomonadota</taxon>
        <taxon>Betaproteobacteria</taxon>
        <taxon>Burkholderiales</taxon>
        <taxon>Sphaerotilaceae</taxon>
        <taxon>Roseateles</taxon>
    </lineage>
</organism>
<accession>A0A246JHB8</accession>
<proteinExistence type="predicted"/>
<dbReference type="OrthoDB" id="6890578at2"/>
<comment type="caution">
    <text evidence="1">The sequence shown here is derived from an EMBL/GenBank/DDBJ whole genome shotgun (WGS) entry which is preliminary data.</text>
</comment>
<dbReference type="EMBL" id="NIOF01000002">
    <property type="protein sequence ID" value="OWQ92037.1"/>
    <property type="molecule type" value="Genomic_DNA"/>
</dbReference>
<keyword evidence="2" id="KW-1185">Reference proteome</keyword>
<evidence type="ECO:0000313" key="1">
    <source>
        <dbReference type="EMBL" id="OWQ92037.1"/>
    </source>
</evidence>
<dbReference type="AlphaFoldDB" id="A0A246JHB8"/>
<reference evidence="1 2" key="1">
    <citation type="journal article" date="2008" name="Int. J. Syst. Evol. Microbiol.">
        <title>Description of Roseateles aquatilis sp. nov. and Roseateles terrae sp. nov., in the class Betaproteobacteria, and emended description of the genus Roseateles.</title>
        <authorList>
            <person name="Gomila M."/>
            <person name="Bowien B."/>
            <person name="Falsen E."/>
            <person name="Moore E.R."/>
            <person name="Lalucat J."/>
        </authorList>
    </citation>
    <scope>NUCLEOTIDE SEQUENCE [LARGE SCALE GENOMIC DNA]</scope>
    <source>
        <strain evidence="1 2">CCUG 48205</strain>
    </source>
</reference>
<gene>
    <name evidence="1" type="ORF">CDN99_06675</name>
</gene>
<evidence type="ECO:0000313" key="2">
    <source>
        <dbReference type="Proteomes" id="UP000197468"/>
    </source>
</evidence>
<dbReference type="RefSeq" id="WP_088383884.1">
    <property type="nucleotide sequence ID" value="NZ_NIOF01000002.1"/>
</dbReference>
<name>A0A246JHB8_9BURK</name>